<dbReference type="PROSITE" id="PS50110">
    <property type="entry name" value="RESPONSE_REGULATORY"/>
    <property type="match status" value="1"/>
</dbReference>
<dbReference type="InterPro" id="IPR016032">
    <property type="entry name" value="Sig_transdc_resp-reg_C-effctor"/>
</dbReference>
<dbReference type="InterPro" id="IPR001789">
    <property type="entry name" value="Sig_transdc_resp-reg_receiver"/>
</dbReference>
<feature type="DNA-binding region" description="OmpR/PhoB-type" evidence="5">
    <location>
        <begin position="141"/>
        <end position="235"/>
    </location>
</feature>
<dbReference type="SUPFAM" id="SSF52172">
    <property type="entry name" value="CheY-like"/>
    <property type="match status" value="1"/>
</dbReference>
<gene>
    <name evidence="8" type="ORF">SHALO_2516</name>
</gene>
<dbReference type="Gene3D" id="3.40.50.2300">
    <property type="match status" value="1"/>
</dbReference>
<keyword evidence="9" id="KW-1185">Reference proteome</keyword>
<dbReference type="EMBL" id="CP017111">
    <property type="protein sequence ID" value="AOO66275.1"/>
    <property type="molecule type" value="Genomic_DNA"/>
</dbReference>
<dbReference type="Gene3D" id="1.10.10.10">
    <property type="entry name" value="Winged helix-like DNA-binding domain superfamily/Winged helix DNA-binding domain"/>
    <property type="match status" value="1"/>
</dbReference>
<reference evidence="9" key="1">
    <citation type="submission" date="2016-08" db="EMBL/GenBank/DDBJ databases">
        <title>Complete genome sequence of the organohalide-respiring Epsilonproteobacterium Sulfurospirillum halorespirans.</title>
        <authorList>
            <person name="Goris T."/>
            <person name="Zimmermann J."/>
            <person name="Schenz B."/>
            <person name="Lemos M."/>
            <person name="Hackermueller J."/>
            <person name="Diekert G."/>
        </authorList>
    </citation>
    <scope>NUCLEOTIDE SEQUENCE [LARGE SCALE GENOMIC DNA]</scope>
    <source>
        <strain>DSM 13726</strain>
        <strain evidence="9">PCE-M2</strain>
    </source>
</reference>
<dbReference type="PANTHER" id="PTHR48111:SF40">
    <property type="entry name" value="PHOSPHATE REGULON TRANSCRIPTIONAL REGULATORY PROTEIN PHOB"/>
    <property type="match status" value="1"/>
</dbReference>
<dbReference type="RefSeq" id="WP_069478829.1">
    <property type="nucleotide sequence ID" value="NZ_CP017111.1"/>
</dbReference>
<evidence type="ECO:0000259" key="7">
    <source>
        <dbReference type="PROSITE" id="PS51755"/>
    </source>
</evidence>
<dbReference type="GO" id="GO:0000976">
    <property type="term" value="F:transcription cis-regulatory region binding"/>
    <property type="evidence" value="ECO:0007669"/>
    <property type="project" value="TreeGrafter"/>
</dbReference>
<dbReference type="AlphaFoldDB" id="A0A1D7TMR3"/>
<feature type="domain" description="Response regulatory" evidence="6">
    <location>
        <begin position="9"/>
        <end position="124"/>
    </location>
</feature>
<keyword evidence="2" id="KW-0902">Two-component regulatory system</keyword>
<dbReference type="Pfam" id="PF00072">
    <property type="entry name" value="Response_reg"/>
    <property type="match status" value="1"/>
</dbReference>
<dbReference type="InterPro" id="IPR039420">
    <property type="entry name" value="WalR-like"/>
</dbReference>
<protein>
    <submittedName>
        <fullName evidence="8">Response regulator</fullName>
    </submittedName>
</protein>
<organism evidence="8 9">
    <name type="scientific">Sulfurospirillum halorespirans DSM 13726</name>
    <dbReference type="NCBI Taxonomy" id="1193502"/>
    <lineage>
        <taxon>Bacteria</taxon>
        <taxon>Pseudomonadati</taxon>
        <taxon>Campylobacterota</taxon>
        <taxon>Epsilonproteobacteria</taxon>
        <taxon>Campylobacterales</taxon>
        <taxon>Sulfurospirillaceae</taxon>
        <taxon>Sulfurospirillum</taxon>
    </lineage>
</organism>
<dbReference type="GO" id="GO:0000156">
    <property type="term" value="F:phosphorelay response regulator activity"/>
    <property type="evidence" value="ECO:0007669"/>
    <property type="project" value="TreeGrafter"/>
</dbReference>
<evidence type="ECO:0000259" key="6">
    <source>
        <dbReference type="PROSITE" id="PS50110"/>
    </source>
</evidence>
<evidence type="ECO:0000256" key="2">
    <source>
        <dbReference type="ARBA" id="ARBA00023012"/>
    </source>
</evidence>
<dbReference type="Proteomes" id="UP000094609">
    <property type="component" value="Chromosome"/>
</dbReference>
<dbReference type="SMART" id="SM00862">
    <property type="entry name" value="Trans_reg_C"/>
    <property type="match status" value="1"/>
</dbReference>
<dbReference type="PROSITE" id="PS51755">
    <property type="entry name" value="OMPR_PHOB"/>
    <property type="match status" value="1"/>
</dbReference>
<dbReference type="SUPFAM" id="SSF46894">
    <property type="entry name" value="C-terminal effector domain of the bipartite response regulators"/>
    <property type="match status" value="1"/>
</dbReference>
<keyword evidence="3 5" id="KW-0238">DNA-binding</keyword>
<dbReference type="CDD" id="cd17534">
    <property type="entry name" value="REC_DC-like"/>
    <property type="match status" value="1"/>
</dbReference>
<evidence type="ECO:0000256" key="4">
    <source>
        <dbReference type="PROSITE-ProRule" id="PRU00169"/>
    </source>
</evidence>
<proteinExistence type="predicted"/>
<feature type="domain" description="OmpR/PhoB-type" evidence="7">
    <location>
        <begin position="141"/>
        <end position="235"/>
    </location>
</feature>
<keyword evidence="1 4" id="KW-0597">Phosphoprotein</keyword>
<dbReference type="PANTHER" id="PTHR48111">
    <property type="entry name" value="REGULATOR OF RPOS"/>
    <property type="match status" value="1"/>
</dbReference>
<evidence type="ECO:0000256" key="3">
    <source>
        <dbReference type="ARBA" id="ARBA00023125"/>
    </source>
</evidence>
<dbReference type="STRING" id="1193502.SHALO_2516"/>
<accession>A0A1D7TMR3</accession>
<dbReference type="InterPro" id="IPR011006">
    <property type="entry name" value="CheY-like_superfamily"/>
</dbReference>
<dbReference type="GO" id="GO:0032993">
    <property type="term" value="C:protein-DNA complex"/>
    <property type="evidence" value="ECO:0007669"/>
    <property type="project" value="TreeGrafter"/>
</dbReference>
<evidence type="ECO:0000256" key="5">
    <source>
        <dbReference type="PROSITE-ProRule" id="PRU01091"/>
    </source>
</evidence>
<sequence length="235" mass="26836">MGKKNEDIKILVVEDETILALQLKMSLQKFGYGISGVEATANDAMRHVDANLPDMVLLDIHLKGEKSGTEAGRYIWQNHHIPIIYLTSYCDNATIKMAMDSEPYGYLSKPFRANDLKATLQAAWYKHTYFHPTLELTRTSNPLIKLPCNYIFDRTSGVLTCKDQSVKLTGNEIKFFQILSESAGNTVSFEQISAYIYREESHDLSRLRNLVYRLRQKIDASLLENVFEAGYRLNV</sequence>
<dbReference type="InterPro" id="IPR036388">
    <property type="entry name" value="WH-like_DNA-bd_sf"/>
</dbReference>
<evidence type="ECO:0000313" key="8">
    <source>
        <dbReference type="EMBL" id="AOO66275.1"/>
    </source>
</evidence>
<dbReference type="PATRIC" id="fig|1193502.14.peg.2548"/>
<dbReference type="InterPro" id="IPR001867">
    <property type="entry name" value="OmpR/PhoB-type_DNA-bd"/>
</dbReference>
<dbReference type="GO" id="GO:0005829">
    <property type="term" value="C:cytosol"/>
    <property type="evidence" value="ECO:0007669"/>
    <property type="project" value="TreeGrafter"/>
</dbReference>
<dbReference type="SMART" id="SM00448">
    <property type="entry name" value="REC"/>
    <property type="match status" value="1"/>
</dbReference>
<evidence type="ECO:0000256" key="1">
    <source>
        <dbReference type="ARBA" id="ARBA00022553"/>
    </source>
</evidence>
<feature type="modified residue" description="4-aspartylphosphate" evidence="4">
    <location>
        <position position="59"/>
    </location>
</feature>
<evidence type="ECO:0000313" key="9">
    <source>
        <dbReference type="Proteomes" id="UP000094609"/>
    </source>
</evidence>
<dbReference type="Pfam" id="PF00486">
    <property type="entry name" value="Trans_reg_C"/>
    <property type="match status" value="1"/>
</dbReference>
<name>A0A1D7TMR3_9BACT</name>
<dbReference type="KEGG" id="shal:SHALO_2516"/>
<dbReference type="GO" id="GO:0006355">
    <property type="term" value="P:regulation of DNA-templated transcription"/>
    <property type="evidence" value="ECO:0007669"/>
    <property type="project" value="InterPro"/>
</dbReference>